<dbReference type="InterPro" id="IPR006357">
    <property type="entry name" value="HAD-SF_hydro_IIA"/>
</dbReference>
<dbReference type="HOGENOM" id="CLU_043473_1_1_11"/>
<gene>
    <name evidence="1" type="ORF">HMPREF0044_0179</name>
</gene>
<dbReference type="Gene3D" id="3.40.50.1000">
    <property type="entry name" value="HAD superfamily/HAD-like"/>
    <property type="match status" value="2"/>
</dbReference>
<dbReference type="RefSeq" id="WP_006547176.1">
    <property type="nucleotide sequence ID" value="NZ_DS999545.1"/>
</dbReference>
<accession>C0VYD9</accession>
<organism evidence="1 2">
    <name type="scientific">Gleimia coleocanis DSM 15436</name>
    <dbReference type="NCBI Taxonomy" id="525245"/>
    <lineage>
        <taxon>Bacteria</taxon>
        <taxon>Bacillati</taxon>
        <taxon>Actinomycetota</taxon>
        <taxon>Actinomycetes</taxon>
        <taxon>Actinomycetales</taxon>
        <taxon>Actinomycetaceae</taxon>
        <taxon>Gleimia</taxon>
    </lineage>
</organism>
<comment type="caution">
    <text evidence="1">The sequence shown here is derived from an EMBL/GenBank/DDBJ whole genome shotgun (WGS) entry which is preliminary data.</text>
</comment>
<dbReference type="PANTHER" id="PTHR19288:SF46">
    <property type="entry name" value="HALOACID DEHALOGENASE-LIKE HYDROLASE DOMAIN-CONTAINING PROTEIN 2"/>
    <property type="match status" value="1"/>
</dbReference>
<protein>
    <submittedName>
        <fullName evidence="1">Putative HAD hydrolase, TIGR01457 family</fullName>
    </submittedName>
</protein>
<dbReference type="SFLD" id="SFLDG01139">
    <property type="entry name" value="C2.A:_Pyridoxal_Phosphate_Phos"/>
    <property type="match status" value="1"/>
</dbReference>
<dbReference type="AlphaFoldDB" id="C0VYD9"/>
<dbReference type="CDD" id="cd07530">
    <property type="entry name" value="HAD_Pase_UmpH-like"/>
    <property type="match status" value="1"/>
</dbReference>
<keyword evidence="2" id="KW-1185">Reference proteome</keyword>
<dbReference type="GO" id="GO:0016791">
    <property type="term" value="F:phosphatase activity"/>
    <property type="evidence" value="ECO:0007669"/>
    <property type="project" value="TreeGrafter"/>
</dbReference>
<dbReference type="PANTHER" id="PTHR19288">
    <property type="entry name" value="4-NITROPHENYLPHOSPHATASE-RELATED"/>
    <property type="match status" value="1"/>
</dbReference>
<keyword evidence="1" id="KW-0378">Hydrolase</keyword>
<dbReference type="eggNOG" id="COG0647">
    <property type="taxonomic scope" value="Bacteria"/>
</dbReference>
<dbReference type="NCBIfam" id="TIGR01549">
    <property type="entry name" value="HAD-SF-IA-v1"/>
    <property type="match status" value="1"/>
</dbReference>
<dbReference type="OrthoDB" id="9810449at2"/>
<dbReference type="NCBIfam" id="TIGR01460">
    <property type="entry name" value="HAD-SF-IIA"/>
    <property type="match status" value="1"/>
</dbReference>
<dbReference type="InterPro" id="IPR036412">
    <property type="entry name" value="HAD-like_sf"/>
</dbReference>
<dbReference type="GO" id="GO:0005737">
    <property type="term" value="C:cytoplasm"/>
    <property type="evidence" value="ECO:0007669"/>
    <property type="project" value="TreeGrafter"/>
</dbReference>
<dbReference type="InterPro" id="IPR023214">
    <property type="entry name" value="HAD_sf"/>
</dbReference>
<sequence>MSIPKIRSLDELPPVTSWLTDMDGVLVHEQHPIPGAQEFLDTLRELNLPYLVLTNNSIFTARDLSARLENSGLTVPEENIWTSALATATFLSQQSPNSTAFVVGEAGLITAMHECGYIMTEHDPEFVVLGETRSYDFTAITHAIRLIEKGAKFIATNPDATGPSQEGTLPATGAIAAMITEATGKSPYFVGKPNSIMFRAALNRLDVHSETTAMVGDRMNTDVQAGIEAGLRTHLVLTGSTKLEDIQRYPYRAYQVHDSIADLVPVVRENAKAAGLI</sequence>
<dbReference type="Pfam" id="PF13242">
    <property type="entry name" value="Hydrolase_like"/>
    <property type="match status" value="1"/>
</dbReference>
<dbReference type="InterPro" id="IPR006439">
    <property type="entry name" value="HAD-SF_hydro_IA"/>
</dbReference>
<dbReference type="SFLD" id="SFLDG01129">
    <property type="entry name" value="C1.5:_HAD__Beta-PGM__Phosphata"/>
    <property type="match status" value="1"/>
</dbReference>
<evidence type="ECO:0000313" key="1">
    <source>
        <dbReference type="EMBL" id="EEH64442.1"/>
    </source>
</evidence>
<name>C0VYD9_9ACTO</name>
<reference evidence="1 2" key="1">
    <citation type="submission" date="2009-01" db="EMBL/GenBank/DDBJ databases">
        <authorList>
            <person name="Qin X."/>
            <person name="Bachman B."/>
            <person name="Battles P."/>
            <person name="Bell A."/>
            <person name="Bess C."/>
            <person name="Bickham C."/>
            <person name="Chaboub L."/>
            <person name="Chen D."/>
            <person name="Coyle M."/>
            <person name="Deiros D.R."/>
            <person name="Dinh H."/>
            <person name="Forbes L."/>
            <person name="Fowler G."/>
            <person name="Francisco L."/>
            <person name="Fu Q."/>
            <person name="Gubbala S."/>
            <person name="Hale W."/>
            <person name="Han Y."/>
            <person name="Hemphill L."/>
            <person name="Highlander S.K."/>
            <person name="Hirani K."/>
            <person name="Hogues M."/>
            <person name="Jackson L."/>
            <person name="Jakkamsetti A."/>
            <person name="Javaid M."/>
            <person name="Jiang H."/>
            <person name="Korchina V."/>
            <person name="Kovar C."/>
            <person name="Lara F."/>
            <person name="Lee S."/>
            <person name="Mata R."/>
            <person name="Mathew T."/>
            <person name="Moen C."/>
            <person name="Morales K."/>
            <person name="Munidasa M."/>
            <person name="Nazareth L."/>
            <person name="Ngo R."/>
            <person name="Nguyen L."/>
            <person name="Okwuonu G."/>
            <person name="Ongeri F."/>
            <person name="Patil S."/>
            <person name="Petrosino J."/>
            <person name="Pham C."/>
            <person name="Pham P."/>
            <person name="Pu L.-L."/>
            <person name="Puazo M."/>
            <person name="Raj R."/>
            <person name="Reid J."/>
            <person name="Rouhana J."/>
            <person name="Saada N."/>
            <person name="Shang Y."/>
            <person name="Simmons D."/>
            <person name="Thornton R."/>
            <person name="Warren J."/>
            <person name="Weissenberger G."/>
            <person name="Zhang J."/>
            <person name="Zhang L."/>
            <person name="Zhou C."/>
            <person name="Zhu D."/>
            <person name="Muzny D."/>
            <person name="Worley K."/>
            <person name="Gibbs R."/>
        </authorList>
    </citation>
    <scope>NUCLEOTIDE SEQUENCE [LARGE SCALE GENOMIC DNA]</scope>
    <source>
        <strain evidence="1 2">DSM 15436</strain>
    </source>
</reference>
<dbReference type="EMBL" id="ACFG01000004">
    <property type="protein sequence ID" value="EEH64442.1"/>
    <property type="molecule type" value="Genomic_DNA"/>
</dbReference>
<dbReference type="SUPFAM" id="SSF56784">
    <property type="entry name" value="HAD-like"/>
    <property type="match status" value="1"/>
</dbReference>
<dbReference type="STRING" id="525245.HMPREF0044_0179"/>
<dbReference type="Proteomes" id="UP000010301">
    <property type="component" value="Unassembled WGS sequence"/>
</dbReference>
<dbReference type="Pfam" id="PF13344">
    <property type="entry name" value="Hydrolase_6"/>
    <property type="match status" value="1"/>
</dbReference>
<proteinExistence type="predicted"/>
<dbReference type="SFLD" id="SFLDS00003">
    <property type="entry name" value="Haloacid_Dehalogenase"/>
    <property type="match status" value="2"/>
</dbReference>
<evidence type="ECO:0000313" key="2">
    <source>
        <dbReference type="Proteomes" id="UP000010301"/>
    </source>
</evidence>